<dbReference type="EMBL" id="FPAA01000005">
    <property type="protein sequence ID" value="SFS66071.1"/>
    <property type="molecule type" value="Genomic_DNA"/>
</dbReference>
<evidence type="ECO:0000256" key="3">
    <source>
        <dbReference type="SAM" id="Phobius"/>
    </source>
</evidence>
<dbReference type="PROSITE" id="PS51371">
    <property type="entry name" value="CBS"/>
    <property type="match status" value="2"/>
</dbReference>
<evidence type="ECO:0000259" key="4">
    <source>
        <dbReference type="PROSITE" id="PS51371"/>
    </source>
</evidence>
<dbReference type="Proteomes" id="UP000198660">
    <property type="component" value="Unassembled WGS sequence"/>
</dbReference>
<reference evidence="6" key="1">
    <citation type="submission" date="2016-10" db="EMBL/GenBank/DDBJ databases">
        <authorList>
            <person name="Varghese N."/>
            <person name="Submissions S."/>
        </authorList>
    </citation>
    <scope>NUCLEOTIDE SEQUENCE [LARGE SCALE GENOMIC DNA]</scope>
    <source>
        <strain evidence="6">DSM 45789</strain>
    </source>
</reference>
<evidence type="ECO:0000313" key="6">
    <source>
        <dbReference type="Proteomes" id="UP000198660"/>
    </source>
</evidence>
<dbReference type="InterPro" id="IPR000644">
    <property type="entry name" value="CBS_dom"/>
</dbReference>
<organism evidence="5 6">
    <name type="scientific">Marininema halotolerans</name>
    <dbReference type="NCBI Taxonomy" id="1155944"/>
    <lineage>
        <taxon>Bacteria</taxon>
        <taxon>Bacillati</taxon>
        <taxon>Bacillota</taxon>
        <taxon>Bacilli</taxon>
        <taxon>Bacillales</taxon>
        <taxon>Thermoactinomycetaceae</taxon>
        <taxon>Marininema</taxon>
    </lineage>
</organism>
<dbReference type="Gene3D" id="3.10.580.10">
    <property type="entry name" value="CBS-domain"/>
    <property type="match status" value="1"/>
</dbReference>
<keyword evidence="6" id="KW-1185">Reference proteome</keyword>
<dbReference type="PANTHER" id="PTHR43080">
    <property type="entry name" value="CBS DOMAIN-CONTAINING PROTEIN CBSX3, MITOCHONDRIAL"/>
    <property type="match status" value="1"/>
</dbReference>
<dbReference type="PANTHER" id="PTHR43080:SF2">
    <property type="entry name" value="CBS DOMAIN-CONTAINING PROTEIN"/>
    <property type="match status" value="1"/>
</dbReference>
<dbReference type="InterPro" id="IPR051257">
    <property type="entry name" value="Diverse_CBS-Domain"/>
</dbReference>
<evidence type="ECO:0000256" key="2">
    <source>
        <dbReference type="PROSITE-ProRule" id="PRU00703"/>
    </source>
</evidence>
<dbReference type="AlphaFoldDB" id="A0A1I6RMW8"/>
<keyword evidence="1 2" id="KW-0129">CBS domain</keyword>
<keyword evidence="3" id="KW-0472">Membrane</keyword>
<protein>
    <submittedName>
        <fullName evidence="5">CBS domain-containing protein</fullName>
    </submittedName>
</protein>
<dbReference type="SUPFAM" id="SSF54631">
    <property type="entry name" value="CBS-domain pair"/>
    <property type="match status" value="1"/>
</dbReference>
<proteinExistence type="predicted"/>
<keyword evidence="3" id="KW-1133">Transmembrane helix</keyword>
<keyword evidence="3" id="KW-0812">Transmembrane</keyword>
<evidence type="ECO:0000313" key="5">
    <source>
        <dbReference type="EMBL" id="SFS66071.1"/>
    </source>
</evidence>
<dbReference type="RefSeq" id="WP_091836540.1">
    <property type="nucleotide sequence ID" value="NZ_FPAA01000005.1"/>
</dbReference>
<accession>A0A1I6RMW8</accession>
<dbReference type="OrthoDB" id="9802114at2"/>
<sequence length="188" mass="20068">MIHSKASNGIISGSGKSSEVALGDFIKGKIVGQKLRCQPTDRAQAVLKKMKRKGVEYLPVFQGGKLVGIVWDRDLLEGMVNQGPTQRIHKLMRKKPPVGGLKDSPKEAIQLMEKHGTACVTVVDNGKVAGIVTLADLAAEKSLSHEAGQAYHQLSRKGEKKESGYKVGMMVAGVLLGAGALLALKSRD</sequence>
<feature type="domain" description="CBS" evidence="4">
    <location>
        <begin position="30"/>
        <end position="85"/>
    </location>
</feature>
<dbReference type="InterPro" id="IPR046342">
    <property type="entry name" value="CBS_dom_sf"/>
</dbReference>
<dbReference type="Pfam" id="PF00571">
    <property type="entry name" value="CBS"/>
    <property type="match status" value="2"/>
</dbReference>
<evidence type="ECO:0000256" key="1">
    <source>
        <dbReference type="ARBA" id="ARBA00023122"/>
    </source>
</evidence>
<name>A0A1I6RMW8_9BACL</name>
<gene>
    <name evidence="5" type="ORF">SAMN05444972_105222</name>
</gene>
<feature type="transmembrane region" description="Helical" evidence="3">
    <location>
        <begin position="164"/>
        <end position="184"/>
    </location>
</feature>
<feature type="domain" description="CBS" evidence="4">
    <location>
        <begin position="92"/>
        <end position="147"/>
    </location>
</feature>
<dbReference type="SMART" id="SM00116">
    <property type="entry name" value="CBS"/>
    <property type="match status" value="2"/>
</dbReference>